<feature type="compositionally biased region" description="Polar residues" evidence="2">
    <location>
        <begin position="423"/>
        <end position="442"/>
    </location>
</feature>
<feature type="compositionally biased region" description="Low complexity" evidence="2">
    <location>
        <begin position="571"/>
        <end position="582"/>
    </location>
</feature>
<feature type="compositionally biased region" description="Polar residues" evidence="2">
    <location>
        <begin position="1928"/>
        <end position="1939"/>
    </location>
</feature>
<dbReference type="Pfam" id="PF25547">
    <property type="entry name" value="WXG100_2"/>
    <property type="match status" value="1"/>
</dbReference>
<feature type="compositionally biased region" description="Basic and acidic residues" evidence="2">
    <location>
        <begin position="714"/>
        <end position="729"/>
    </location>
</feature>
<feature type="compositionally biased region" description="Basic and acidic residues" evidence="2">
    <location>
        <begin position="1290"/>
        <end position="1299"/>
    </location>
</feature>
<feature type="coiled-coil region" evidence="1">
    <location>
        <begin position="906"/>
        <end position="937"/>
    </location>
</feature>
<evidence type="ECO:0000259" key="3">
    <source>
        <dbReference type="Pfam" id="PF25547"/>
    </source>
</evidence>
<dbReference type="Gene3D" id="3.40.50.300">
    <property type="entry name" value="P-loop containing nucleotide triphosphate hydrolases"/>
    <property type="match status" value="1"/>
</dbReference>
<reference evidence="4 5" key="1">
    <citation type="submission" date="2019-09" db="EMBL/GenBank/DDBJ databases">
        <authorList>
            <person name="Wang X."/>
        </authorList>
    </citation>
    <scope>NUCLEOTIDE SEQUENCE [LARGE SCALE GENOMIC DNA]</scope>
    <source>
        <strain evidence="4 5">CICC 11023</strain>
    </source>
</reference>
<feature type="domain" description="Outer membrane channel protein CpnT-like N-terminal" evidence="3">
    <location>
        <begin position="13"/>
        <end position="135"/>
    </location>
</feature>
<feature type="compositionally biased region" description="Low complexity" evidence="2">
    <location>
        <begin position="514"/>
        <end position="556"/>
    </location>
</feature>
<feature type="compositionally biased region" description="Polar residues" evidence="2">
    <location>
        <begin position="638"/>
        <end position="649"/>
    </location>
</feature>
<protein>
    <recommendedName>
        <fullName evidence="3">Outer membrane channel protein CpnT-like N-terminal domain-containing protein</fullName>
    </recommendedName>
</protein>
<feature type="non-terminal residue" evidence="4">
    <location>
        <position position="4894"/>
    </location>
</feature>
<feature type="compositionally biased region" description="Polar residues" evidence="2">
    <location>
        <begin position="1802"/>
        <end position="1812"/>
    </location>
</feature>
<feature type="region of interest" description="Disordered" evidence="2">
    <location>
        <begin position="1845"/>
        <end position="2006"/>
    </location>
</feature>
<feature type="compositionally biased region" description="Low complexity" evidence="2">
    <location>
        <begin position="356"/>
        <end position="370"/>
    </location>
</feature>
<comment type="caution">
    <text evidence="4">The sequence shown here is derived from an EMBL/GenBank/DDBJ whole genome shotgun (WGS) entry which is preliminary data.</text>
</comment>
<evidence type="ECO:0000313" key="4">
    <source>
        <dbReference type="EMBL" id="KAA8885749.1"/>
    </source>
</evidence>
<gene>
    <name evidence="4" type="ORF">F3087_29435</name>
</gene>
<dbReference type="EMBL" id="VXLC01000015">
    <property type="protein sequence ID" value="KAA8885749.1"/>
    <property type="molecule type" value="Genomic_DNA"/>
</dbReference>
<feature type="region of interest" description="Disordered" evidence="2">
    <location>
        <begin position="324"/>
        <end position="763"/>
    </location>
</feature>
<keyword evidence="1" id="KW-0175">Coiled coil</keyword>
<feature type="region of interest" description="Disordered" evidence="2">
    <location>
        <begin position="4153"/>
        <end position="4215"/>
    </location>
</feature>
<dbReference type="Proteomes" id="UP000323876">
    <property type="component" value="Unassembled WGS sequence"/>
</dbReference>
<dbReference type="OrthoDB" id="4493750at2"/>
<feature type="region of interest" description="Disordered" evidence="2">
    <location>
        <begin position="1290"/>
        <end position="1309"/>
    </location>
</feature>
<proteinExistence type="predicted"/>
<feature type="compositionally biased region" description="Low complexity" evidence="2">
    <location>
        <begin position="456"/>
        <end position="469"/>
    </location>
</feature>
<name>A0A5N0EB89_9NOCA</name>
<feature type="coiled-coil region" evidence="1">
    <location>
        <begin position="769"/>
        <end position="800"/>
    </location>
</feature>
<sequence length="4894" mass="525111">MSIDLPAGVQWLSYLAGSAWPKGDEDKMFSIDDAFQTAATQLEGLIDQLRAACDTASANYSGPNADKMKQQFDLFFSGDSSVASMASSMRQLGSSAHEMGVSIEHTKVQVIATLVMLAAEIAYLLTTWFGAAMVPPLKAAAESVLASIGRSLLTKLQAHAAWMAARPMWQLAAISGGIQGVLGVASEAAIQGWQKGQGHIGGINLGQVFIAGATGFAGGAVGAPVGSIVGKGLGNWVAQRFTMTVPKATGVAFVAGVAGGLAGAGAGFVVGGALTREWDFDPAMLAGGAAGGMLGAMHGAVGHMRTAALAKSAANLKAISISDGSSTNLVPEKGGGAGGSGAAQNRGAQTAEPQRRTGSGSSRTAGSTAGNNRTTVPPRSTPARSVAPGETSARAKPAATGSISVKSVLRGRSGSWHAGTDDGSVSRTSGSSTPDGRQRSSSAPPPVTRGFDDASGSRPSSRASAEPGSVGSEHSAANPATAKSPDGGSAALVQRSGESVVRGSNEYTPPPSEGRSQSVSDASSRASASGPGSVAGSSDGRSASGGSVSESRSGSVIPSRPVTPEAGSVTARSGSALSSAASDPGPQHRVTAAPGDSAAARTTGPRSVREEQSSTQSRALPAGPERTAGPATGRPSDGSDSAARTSHSEPSVFDRLKDQPSSQSSGESSHAKARLLENGDAPALSEHTTSRPDTSAGPHRTDPPRRTPVADGPMDPRELQLRSRLRESPEVLNHPVVAEAQKRLRTAGTEAKHIPTGLPEHVEPGSRAAKALREMSTDAANEVEQARQAHEAAVAHAVQERYEALRAESEARIAADEQDRVWLRESTEAQKDVAVERLRQATEGVKEAKARFETAQAELEAGLRGRLDENIEASERGVTTAQEALAHSRTAYAEARAGNEPRPEYLQRLRGEVDQRRNELRQALIEHEALLTATKDRPDELAAARRRRTELVPGWRGRWQLGWQVKERAAAWTEVLSRRESEAAARSRVAELGDELAAKEAAYPQAVAGFKVVMREVIEQRLAALENAKTLDRDAYEGGLADRGEAMRAAARKAEEMVSAVVKAAFAFRDEVLRQTEETNPVIGRGASDAELDEMVRRGSPAEQLAALPEWMTRHDPNPDPAKRRTPRETQMKAYVLSEFGPADMKGGEGKTLVMVMSGYRDARENGAATLLTSSEPLVLEMLEDMHKYWGTREEHLRGAKDMGVDLVQLRENEPFPKWAWEAEKSGRNLLVVGTKEAVMFAGLHEAHTMVDDLARAGVPARAVTELRNWLRTERHADELADQLNAVAEEHGSERRFRPVPEATGNLDETDTAFDGLVRAILAPGDRVDASPARVAELEDMYEKFRLAILEDPERALTPEDFSRPQGTTGLWHARLSKGAVEKLVAVTGDRDAVLAAAKHYERFALAKWGLIAGKDYVISRREDKVMLILAKTTDQVQWDSQKSSETRLQELGQYLDVVERVTVRGNHAEDSLTTSLHQWIGSRFLRNPRGLSGTIKEVQDAVYASWGGAHDKRGHYFAVPEVERWYAPQAIEEKGQHFGTREAKLQAKAADVLDAAKISFEVRDGTITGLRQRGRPQWDISLDNSEIRGTVERVDERVVDKPGGGRMVEETRTPLHGWQDKQPHERGLIDWVDALADQRIRKYASEHGLEVAAGVKLEYKVLDAHWYVQNGGGDTAEKAAKVLVDDFGDVGDIMFINKSGARGSDPTPSADAIELGGVIVRISGGPAFSPRVVLQAIWRTARGGFGPDRENGGTPGSWKIYTSDGDLLTEIPDAQAAREITYYQNAVRERDQAAREYEAQPSPNKQKTLSKANERVDEAVRVLQEETTPRLQRRAEEQLLAPHLGPEGAVGPHRGAVEHNLTGGHSGAYRGGIPTTQTPSAPGTVASPPPAIRPVTTALDGSGEAPPGMGPAPSPPPSHSTTQPPGNTRSDNPAQQGDSPPKNTPDAPSLPPRSDGSADTLSPKRSDAPGRTTARFAPPVGKTNSGPGSDEIFDPADSYSAGSVDDESVRGFADAVVDVDEESDAGLLIGMDPDGAQGMESIRVFDPPRSLIDELVPSLSYSAGTLIYLGNDIGTHRFTMTENGFRVQYRSNDFPEGLDGPEVTTAEGLDLIKGYIGDQEQNITSVFVEFPPDEIPTPSGLSPEAITTEDLLPQEMRVLTYFAAAVDLGRYIDLRFLFNRLVEEGVVAGVSSGFDSMRYWNRRLFEALDVPAMPGLYPRERRQLAVSKARESHPGLIDEAGVADLVEELRGSSLWVAGGRSGEARDQRILQYLAAAVALNHDFDLDFLFNRLVDEDILADGPSAYESWKKAMGRFFEKLDVPAIQGPFRGERRRRLAVSKARESHSGLIDETAVAVLVEELRESLSETDAGRSYEALAKRVLHYFAAAAELNRDFGQGFITNQLVAEGRVSDDSGYAATKNAFAYLFKNFNVPAENVQSSGERRRLTVSAAREFAAREFPELIDQDVVGDLAAKFRKTGAGFSLPSRVLQYFAAAVDMNRDFDIRFIYERLVREPHPFANLKYNDVGGAAQSLFMKFEIASGRPRSERRRLTVLKARASYQIDEDAVALLKLKLGNMRIDGRAGVSVARGGSGDGSAAVNVGYAVSGPGWYVRSRNDCVRVNLAGLKARNKSPHIEVPAEPAPLWGRSLEETERLTGGKLHKYADEYQLATYLLSFGPGASMFVVYKYKYAAKVDKEHYVGAHGFYIIVNPDGRTIKQVDHTLGQESPFPSKRRAKVVGIFATGYDPGGEIIPPPPAVAGNRNVMTRGVGPKPIVASVPLRHDTQDYAKIYVGADFAGSLESGHVVRHTRESRGRRVLQYYAAAVELGRDFDRGFLLRRFVEEGLVADDRFGSNAVNHAVGWAFRKLRIQPVHGRSASERRRLAVSMARESHPGLIDEAAVAALVANLNNADAGRSDAELRESLTEVGVGHSVNLSSAQLRVLHYYAAAVTLERDFDLAFIRNRLQVEGLVSDGAHVARNVVTGLFEKLRVPAREHSPQERRQLAVSKARESHPGLIDEAAVAALVANLNNADAGRSDAELRESLTEVGVGHSVNLSSAQLRVLHYYAAAVTLERDFDLAFIRNRLQVEGLVSDGAHVARNVVTGLFEKLRVPAREHSPQERRQLAVSKARESHPGLIDEDAVARLVRAFRGADQADTESRSGTDRSGHTTVRRVGAAAAVQNEPTSQIEAHGGEVRSNRGTAEFDRTENVVPFEDPAGFPDVFTGDDFDDVGDFQDFPGIFEDSGARSAHGSEVVGDVGFDPGSLLQTLMVEKRREVDVQARVDVWGWSTFRGKFSGVDFPVGAQFEFIDGTGGVSYLAAVEYSENGAQVRLVGAGDGDGIGGHTVVDVAVFREGLRAGLPRLGAGSMVRVVQPGPQQGSHQVWETARFLFALNEGVFGAGTRVSWWVFSEHGERVVSVDWRPDGLFLIGDGGGSELSKSRLLDRLRDVGAVAVMGVGSQSGMLHPELLSDSTEYYGRSPSSGVPVAFEPGEIDILHRISRLGPGLARKWVEDISEELHAAGDPHTAVNIMSGRIVTLFNKLEVTADSHHLLEFVQNARTWGLLARQPEPGDVDFDTHHTRIFHNPEFYSAAHESEEVRPDLVHDDTYAMDGVVLSTDPPGAEIAVTDDFSVGGVRSIDSLERLFSEIENAVWLGETAGIQAFSVGSVIRIHGAAGMLELVVTGGLEFTAFYVGESGVSGVGAPVSAGGARGYVERFFGVRAGFSSIRVWLSPGSSQGRGEDYRLVAALDSLLSGVRSVGTGLPGFPGGSEISLVDSSGSVLRLLVTDAGGLFPQYSAIASKDSLDGDIFEGLQARDLVVDHISDPERVITEVSVDRPVPGRPYESGGVAAVVDSQSAGPVNHSPFRWLSEKRQKLLTYLAADYDAVRAHEVLGRGATNASATVLRLYTELGVEALPLRERLPAAMAMVDSDPKFIEMISEVPHPSSFLSASEVQLLQLAVRGYSLAQTARSIGVEYAALIMEFDALKKLFGIEVAVGDRRFGSELKRYAIVRGALTNADLEAIRKLAPPPLFTAEERAILLAYRANPSITIAAISEMYRGTPLDVGNRSTVTRKVRAIARRYDVVLEANERIGVERVRQILDAVADDFAASESEATRGDDSAALAVGGVRADTNSRSGSANRPRIGLAPAAASTAAGDPTQVDADLPGTGTEVAADKQPNGPPAAASTDGSTPHTAADNESGPSARPSAVPAMQPLQRVSEENSPCLDLTLAAIKRLTGSRHITLPADDAPPLRGRTFGEAETYGGAPLFDYGTYARVIEHLRAHGPAVVHVLDEYTTADEKGIGAHSQHFIAFSDGTVTYIDKAFGKSQAQPPLPHRELHTVHAVFYDMSGEIIPPPAGIPPSVVPEHQLIALEPGETSKPQQQLGAAFTVPGYPATALGDIRIDAGSQMEDLRGPDSEQPESAMDTTADGVSFGDPAGAQVISASEVNEGIRVDPGALLYDLMVDKSLQVEVQARVDVWGWGVFRDKFAAVDFPTGTQFEFVDGAGGAGYLAAVEPSENGPQVRVGDLNGTGGHILVNVGVFKEGLRAGLPQLGAGSVVRVVQPGPDLGGHQVWETARFLFALHEGGFGAGTRVSWRESAELGEGVVSVVSGSDGVFIDEAGSGLLDRLRDVGAVEVVAVGPPSGTSRSELLSGGSEYYGRHLRTGALVAFAPGEMDIIYRVSRLGPGLMRKRPADIAEELRAAGDPHADVNTMTARFISLSKKLEVRFDHRRLLEFVQQARAWGLLARQPEPGDVDHQYFFRNPISGELVPLGDNEVDLLQRYSRRNPNMEIKSRKDIVAELKSAGDTYVNDDTVKHRLTLVCGKLKLADEDRNVLGAVQAAHSWGILPPAKPGDVAFEYYGSDPVSGARIAFFDDQMTLLLRLNQQP</sequence>
<evidence type="ECO:0000256" key="2">
    <source>
        <dbReference type="SAM" id="MobiDB-lite"/>
    </source>
</evidence>
<accession>A0A5N0EB89</accession>
<keyword evidence="5" id="KW-1185">Reference proteome</keyword>
<organism evidence="4 5">
    <name type="scientific">Nocardia colli</name>
    <dbReference type="NCBI Taxonomy" id="2545717"/>
    <lineage>
        <taxon>Bacteria</taxon>
        <taxon>Bacillati</taxon>
        <taxon>Actinomycetota</taxon>
        <taxon>Actinomycetes</taxon>
        <taxon>Mycobacteriales</taxon>
        <taxon>Nocardiaceae</taxon>
        <taxon>Nocardia</taxon>
    </lineage>
</organism>
<dbReference type="InterPro" id="IPR027417">
    <property type="entry name" value="P-loop_NTPase"/>
</dbReference>
<dbReference type="InterPro" id="IPR057746">
    <property type="entry name" value="CpnT-like_N"/>
</dbReference>
<feature type="compositionally biased region" description="Pro residues" evidence="2">
    <location>
        <begin position="1909"/>
        <end position="1919"/>
    </location>
</feature>
<evidence type="ECO:0000313" key="5">
    <source>
        <dbReference type="Proteomes" id="UP000323876"/>
    </source>
</evidence>
<feature type="region of interest" description="Disordered" evidence="2">
    <location>
        <begin position="1793"/>
        <end position="1814"/>
    </location>
</feature>
<evidence type="ECO:0000256" key="1">
    <source>
        <dbReference type="SAM" id="Coils"/>
    </source>
</evidence>